<gene>
    <name evidence="2" type="ORF">DWX97_03000</name>
</gene>
<dbReference type="RefSeq" id="WP_118401736.1">
    <property type="nucleotide sequence ID" value="NZ_JADNFX010000004.1"/>
</dbReference>
<dbReference type="AlphaFoldDB" id="A0A412IPY8"/>
<sequence>MRAKERLGIMLLFLYAFCFISCDKDDDSVENIAIMSVSPELVWMRDSRVQVMECSIEGDNEKLYIAPDQIEGFEYNKGYDYKLKVKVIPLENPSTDGPTVRYELREIIFQHKAPFKIQLTYAVDAELKSIIEDDLRNTSSHLVGSGYVFNEELSTWTLVDADYTPLLSGMYQRENGPQAELPASYKLLPPNEQIVTHVKWTFIFLSGSEQMIRQYDAIITQIAGSSFSRLWFYEDLTEYYKTKYPDAGVKGVVRVQRLSYNNR</sequence>
<reference evidence="2 3" key="1">
    <citation type="submission" date="2018-08" db="EMBL/GenBank/DDBJ databases">
        <title>A genome reference for cultivated species of the human gut microbiota.</title>
        <authorList>
            <person name="Zou Y."/>
            <person name="Xue W."/>
            <person name="Luo G."/>
        </authorList>
    </citation>
    <scope>NUCLEOTIDE SEQUENCE [LARGE SCALE GENOMIC DNA]</scope>
    <source>
        <strain evidence="2 3">AF22-3AC</strain>
    </source>
</reference>
<name>A0A412IPY8_9BACE</name>
<comment type="caution">
    <text evidence="2">The sequence shown here is derived from an EMBL/GenBank/DDBJ whole genome shotgun (WGS) entry which is preliminary data.</text>
</comment>
<accession>A0A412IPY8</accession>
<dbReference type="Proteomes" id="UP000283341">
    <property type="component" value="Unassembled WGS sequence"/>
</dbReference>
<feature type="domain" description="DUF4377" evidence="1">
    <location>
        <begin position="67"/>
        <end position="109"/>
    </location>
</feature>
<proteinExistence type="predicted"/>
<evidence type="ECO:0000313" key="2">
    <source>
        <dbReference type="EMBL" id="RGS40250.1"/>
    </source>
</evidence>
<organism evidence="2 3">
    <name type="scientific">Bacteroides cellulosilyticus</name>
    <dbReference type="NCBI Taxonomy" id="246787"/>
    <lineage>
        <taxon>Bacteria</taxon>
        <taxon>Pseudomonadati</taxon>
        <taxon>Bacteroidota</taxon>
        <taxon>Bacteroidia</taxon>
        <taxon>Bacteroidales</taxon>
        <taxon>Bacteroidaceae</taxon>
        <taxon>Bacteroides</taxon>
    </lineage>
</organism>
<dbReference type="EMBL" id="QRVJ01000001">
    <property type="protein sequence ID" value="RGS40250.1"/>
    <property type="molecule type" value="Genomic_DNA"/>
</dbReference>
<dbReference type="Pfam" id="PF14302">
    <property type="entry name" value="DUF4377"/>
    <property type="match status" value="1"/>
</dbReference>
<evidence type="ECO:0000313" key="3">
    <source>
        <dbReference type="Proteomes" id="UP000283341"/>
    </source>
</evidence>
<dbReference type="InterPro" id="IPR025485">
    <property type="entry name" value="DUF4377"/>
</dbReference>
<protein>
    <submittedName>
        <fullName evidence="2">DUF4377 domain-containing protein</fullName>
    </submittedName>
</protein>
<evidence type="ECO:0000259" key="1">
    <source>
        <dbReference type="Pfam" id="PF14302"/>
    </source>
</evidence>